<dbReference type="InterPro" id="IPR032466">
    <property type="entry name" value="Metal_Hydrolase"/>
</dbReference>
<dbReference type="Gene3D" id="3.20.20.140">
    <property type="entry name" value="Metal-dependent hydrolases"/>
    <property type="match status" value="1"/>
</dbReference>
<protein>
    <submittedName>
        <fullName evidence="1">Uncharacterized protein</fullName>
    </submittedName>
</protein>
<sequence>MADFVADFEAYMPDEFNGEPYGKTGLLATADGAGIDTCVVFPGSLPADPRSANQALLREVAGERRILPGCLVNPTMGAAAADDVRRCADEGART</sequence>
<dbReference type="EMBL" id="UINC01135954">
    <property type="protein sequence ID" value="SVD20423.1"/>
    <property type="molecule type" value="Genomic_DNA"/>
</dbReference>
<feature type="non-terminal residue" evidence="1">
    <location>
        <position position="94"/>
    </location>
</feature>
<dbReference type="SUPFAM" id="SSF51556">
    <property type="entry name" value="Metallo-dependent hydrolases"/>
    <property type="match status" value="1"/>
</dbReference>
<accession>A0A382TEJ6</accession>
<evidence type="ECO:0000313" key="1">
    <source>
        <dbReference type="EMBL" id="SVD20423.1"/>
    </source>
</evidence>
<reference evidence="1" key="1">
    <citation type="submission" date="2018-05" db="EMBL/GenBank/DDBJ databases">
        <authorList>
            <person name="Lanie J.A."/>
            <person name="Ng W.-L."/>
            <person name="Kazmierczak K.M."/>
            <person name="Andrzejewski T.M."/>
            <person name="Davidsen T.M."/>
            <person name="Wayne K.J."/>
            <person name="Tettelin H."/>
            <person name="Glass J.I."/>
            <person name="Rusch D."/>
            <person name="Podicherti R."/>
            <person name="Tsui H.-C.T."/>
            <person name="Winkler M.E."/>
        </authorList>
    </citation>
    <scope>NUCLEOTIDE SEQUENCE</scope>
</reference>
<gene>
    <name evidence="1" type="ORF">METZ01_LOCUS373277</name>
</gene>
<dbReference type="AlphaFoldDB" id="A0A382TEJ6"/>
<name>A0A382TEJ6_9ZZZZ</name>
<proteinExistence type="predicted"/>
<organism evidence="1">
    <name type="scientific">marine metagenome</name>
    <dbReference type="NCBI Taxonomy" id="408172"/>
    <lineage>
        <taxon>unclassified sequences</taxon>
        <taxon>metagenomes</taxon>
        <taxon>ecological metagenomes</taxon>
    </lineage>
</organism>